<dbReference type="Pfam" id="PF00017">
    <property type="entry name" value="SH2"/>
    <property type="match status" value="2"/>
</dbReference>
<evidence type="ECO:0000256" key="3">
    <source>
        <dbReference type="ARBA" id="ARBA00022490"/>
    </source>
</evidence>
<dbReference type="GO" id="GO:0004726">
    <property type="term" value="F:non-membrane spanning protein tyrosine phosphatase activity"/>
    <property type="evidence" value="ECO:0007669"/>
    <property type="project" value="TreeGrafter"/>
</dbReference>
<keyword evidence="4" id="KW-0597">Phosphoprotein</keyword>
<dbReference type="InterPro" id="IPR029021">
    <property type="entry name" value="Prot-tyrosine_phosphatase-like"/>
</dbReference>
<reference evidence="14 15" key="1">
    <citation type="submission" date="2018-04" db="EMBL/GenBank/DDBJ databases">
        <title>The genome of golden apple snail Pomacea canaliculata provides insight into stress tolerance and invasive adaptation.</title>
        <authorList>
            <person name="Liu C."/>
            <person name="Liu B."/>
            <person name="Ren Y."/>
            <person name="Zhang Y."/>
            <person name="Wang H."/>
            <person name="Li S."/>
            <person name="Jiang F."/>
            <person name="Yin L."/>
            <person name="Zhang G."/>
            <person name="Qian W."/>
            <person name="Fan W."/>
        </authorList>
    </citation>
    <scope>NUCLEOTIDE SEQUENCE [LARGE SCALE GENOMIC DNA]</scope>
    <source>
        <strain evidence="14">SZHN2017</strain>
        <tissue evidence="14">Muscle</tissue>
    </source>
</reference>
<dbReference type="FunFam" id="3.30.505.10:FF:000012">
    <property type="entry name" value="Tyrosine-protein phosphatase non-receptor type"/>
    <property type="match status" value="1"/>
</dbReference>
<dbReference type="FunFam" id="3.30.505.10:FF:000018">
    <property type="entry name" value="Tyrosine-protein phosphatase non-receptor type"/>
    <property type="match status" value="1"/>
</dbReference>
<feature type="domain" description="SH2" evidence="12">
    <location>
        <begin position="101"/>
        <end position="197"/>
    </location>
</feature>
<dbReference type="SUPFAM" id="SSF52799">
    <property type="entry name" value="(Phosphotyrosine protein) phosphatases II"/>
    <property type="match status" value="1"/>
</dbReference>
<dbReference type="SMART" id="SM00194">
    <property type="entry name" value="PTPc"/>
    <property type="match status" value="1"/>
</dbReference>
<evidence type="ECO:0000256" key="4">
    <source>
        <dbReference type="ARBA" id="ARBA00022553"/>
    </source>
</evidence>
<dbReference type="Proteomes" id="UP000245119">
    <property type="component" value="Linkage Group LG2"/>
</dbReference>
<keyword evidence="8 10" id="KW-0727">SH2 domain</keyword>
<gene>
    <name evidence="14" type="ORF">C0Q70_04006</name>
</gene>
<dbReference type="PANTHER" id="PTHR46559">
    <property type="entry name" value="TYROSINE-PROTEIN PHOSPHATASE NON-RECEPTOR TYPE 11"/>
    <property type="match status" value="1"/>
</dbReference>
<dbReference type="Pfam" id="PF00102">
    <property type="entry name" value="Y_phosphatase"/>
    <property type="match status" value="2"/>
</dbReference>
<evidence type="ECO:0000313" key="14">
    <source>
        <dbReference type="EMBL" id="PVD37013.1"/>
    </source>
</evidence>
<evidence type="ECO:0000313" key="15">
    <source>
        <dbReference type="Proteomes" id="UP000245119"/>
    </source>
</evidence>
<dbReference type="InterPro" id="IPR000980">
    <property type="entry name" value="SH2"/>
</dbReference>
<dbReference type="EMBL" id="PZQS01000002">
    <property type="protein sequence ID" value="PVD37013.1"/>
    <property type="molecule type" value="Genomic_DNA"/>
</dbReference>
<dbReference type="SMART" id="SM00252">
    <property type="entry name" value="SH2"/>
    <property type="match status" value="2"/>
</dbReference>
<keyword evidence="5" id="KW-0677">Repeat</keyword>
<dbReference type="PROSITE" id="PS50055">
    <property type="entry name" value="TYR_PHOSPHATASE_PTP"/>
    <property type="match status" value="1"/>
</dbReference>
<keyword evidence="6" id="KW-0378">Hydrolase</keyword>
<feature type="domain" description="SH2" evidence="12">
    <location>
        <begin position="207"/>
        <end position="301"/>
    </location>
</feature>
<evidence type="ECO:0000256" key="7">
    <source>
        <dbReference type="ARBA" id="ARBA00022912"/>
    </source>
</evidence>
<feature type="domain" description="Tyrosine-protein phosphatase" evidence="13">
    <location>
        <begin position="337"/>
        <end position="523"/>
    </location>
</feature>
<evidence type="ECO:0000256" key="5">
    <source>
        <dbReference type="ARBA" id="ARBA00022737"/>
    </source>
</evidence>
<dbReference type="SUPFAM" id="SSF55550">
    <property type="entry name" value="SH2 domain"/>
    <property type="match status" value="2"/>
</dbReference>
<dbReference type="Gene3D" id="3.90.190.10">
    <property type="entry name" value="Protein tyrosine phosphatase superfamily"/>
    <property type="match status" value="2"/>
</dbReference>
<name>A0A2T7PUB0_POMCA</name>
<evidence type="ECO:0000256" key="1">
    <source>
        <dbReference type="ARBA" id="ARBA00004496"/>
    </source>
</evidence>
<keyword evidence="7" id="KW-0904">Protein phosphatase</keyword>
<comment type="caution">
    <text evidence="14">The sequence shown here is derived from an EMBL/GenBank/DDBJ whole genome shotgun (WGS) entry which is preliminary data.</text>
</comment>
<dbReference type="EC" id="3.1.3.48" evidence="2"/>
<organism evidence="14 15">
    <name type="scientific">Pomacea canaliculata</name>
    <name type="common">Golden apple snail</name>
    <dbReference type="NCBI Taxonomy" id="400727"/>
    <lineage>
        <taxon>Eukaryota</taxon>
        <taxon>Metazoa</taxon>
        <taxon>Spiralia</taxon>
        <taxon>Lophotrochozoa</taxon>
        <taxon>Mollusca</taxon>
        <taxon>Gastropoda</taxon>
        <taxon>Caenogastropoda</taxon>
        <taxon>Architaenioglossa</taxon>
        <taxon>Ampullarioidea</taxon>
        <taxon>Ampullariidae</taxon>
        <taxon>Pomacea</taxon>
    </lineage>
</organism>
<dbReference type="CDD" id="cd09931">
    <property type="entry name" value="SH2_C-SH2_SHP_like"/>
    <property type="match status" value="1"/>
</dbReference>
<comment type="subcellular location">
    <subcellularLocation>
        <location evidence="1">Cytoplasm</location>
    </subcellularLocation>
</comment>
<feature type="region of interest" description="Disordered" evidence="11">
    <location>
        <begin position="599"/>
        <end position="620"/>
    </location>
</feature>
<dbReference type="PANTHER" id="PTHR46559:SF3">
    <property type="entry name" value="TYROSINE-PROTEIN PHOSPHATASE NON-RECEPTOR TYPE"/>
    <property type="match status" value="1"/>
</dbReference>
<dbReference type="GO" id="GO:0050839">
    <property type="term" value="F:cell adhesion molecule binding"/>
    <property type="evidence" value="ECO:0007669"/>
    <property type="project" value="TreeGrafter"/>
</dbReference>
<dbReference type="GO" id="GO:0070374">
    <property type="term" value="P:positive regulation of ERK1 and ERK2 cascade"/>
    <property type="evidence" value="ECO:0007669"/>
    <property type="project" value="TreeGrafter"/>
</dbReference>
<keyword evidence="3" id="KW-0963">Cytoplasm</keyword>
<evidence type="ECO:0000256" key="10">
    <source>
        <dbReference type="PROSITE-ProRule" id="PRU00191"/>
    </source>
</evidence>
<keyword evidence="15" id="KW-1185">Reference proteome</keyword>
<dbReference type="InterPro" id="IPR036860">
    <property type="entry name" value="SH2_dom_sf"/>
</dbReference>
<dbReference type="OrthoDB" id="8815311at2759"/>
<evidence type="ECO:0000256" key="9">
    <source>
        <dbReference type="ARBA" id="ARBA00051722"/>
    </source>
</evidence>
<comment type="catalytic activity">
    <reaction evidence="9">
        <text>O-phospho-L-tyrosyl-[protein] + H2O = L-tyrosyl-[protein] + phosphate</text>
        <dbReference type="Rhea" id="RHEA:10684"/>
        <dbReference type="Rhea" id="RHEA-COMP:10136"/>
        <dbReference type="Rhea" id="RHEA-COMP:20101"/>
        <dbReference type="ChEBI" id="CHEBI:15377"/>
        <dbReference type="ChEBI" id="CHEBI:43474"/>
        <dbReference type="ChEBI" id="CHEBI:46858"/>
        <dbReference type="ChEBI" id="CHEBI:61978"/>
        <dbReference type="EC" id="3.1.3.48"/>
    </reaction>
</comment>
<evidence type="ECO:0000256" key="6">
    <source>
        <dbReference type="ARBA" id="ARBA00022801"/>
    </source>
</evidence>
<evidence type="ECO:0000259" key="13">
    <source>
        <dbReference type="PROSITE" id="PS50055"/>
    </source>
</evidence>
<evidence type="ECO:0000256" key="2">
    <source>
        <dbReference type="ARBA" id="ARBA00013064"/>
    </source>
</evidence>
<accession>A0A2T7PUB0</accession>
<dbReference type="PRINTS" id="PR00700">
    <property type="entry name" value="PRTYPHPHTASE"/>
</dbReference>
<dbReference type="CDD" id="cd10340">
    <property type="entry name" value="SH2_N-SH2_SHP_like"/>
    <property type="match status" value="1"/>
</dbReference>
<dbReference type="STRING" id="400727.A0A2T7PUB0"/>
<evidence type="ECO:0000256" key="8">
    <source>
        <dbReference type="ARBA" id="ARBA00022999"/>
    </source>
</evidence>
<dbReference type="GO" id="GO:0005737">
    <property type="term" value="C:cytoplasm"/>
    <property type="evidence" value="ECO:0007669"/>
    <property type="project" value="UniProtKB-SubCell"/>
</dbReference>
<proteinExistence type="predicted"/>
<evidence type="ECO:0000256" key="11">
    <source>
        <dbReference type="SAM" id="MobiDB-lite"/>
    </source>
</evidence>
<evidence type="ECO:0000259" key="12">
    <source>
        <dbReference type="PROSITE" id="PS50001"/>
    </source>
</evidence>
<dbReference type="InterPro" id="IPR000242">
    <property type="entry name" value="PTP_cat"/>
</dbReference>
<dbReference type="AlphaFoldDB" id="A0A2T7PUB0"/>
<dbReference type="PROSITE" id="PS50001">
    <property type="entry name" value="SH2"/>
    <property type="match status" value="2"/>
</dbReference>
<dbReference type="Gene3D" id="3.30.505.10">
    <property type="entry name" value="SH2 domain"/>
    <property type="match status" value="2"/>
</dbReference>
<dbReference type="PRINTS" id="PR00401">
    <property type="entry name" value="SH2DOMAIN"/>
</dbReference>
<dbReference type="GO" id="GO:0030971">
    <property type="term" value="F:receptor tyrosine kinase binding"/>
    <property type="evidence" value="ECO:0007669"/>
    <property type="project" value="TreeGrafter"/>
</dbReference>
<sequence>MLSLSFRLYGQQLLGLTTRATTLGKGKKQEVYRDLRVGATHLGVCAALVDKSPCSCNRWSPRRKKAMVLGTFAKSNTTALSLDINSIGPKNTLNALNQDRWFHPNINGVDAERLLMERGTDGSFLARPSTSTEGDFTLSVRRNGEVTHIKIQNTGDFYDLYGGEKFATLAELVQHYMENKDQLKEKSGDIIMLKYPLTTADPTPERWFHGHISGKEAEKCLMEKGKNSSYLVRESQSKPGDYVLSVRTEDKVTHVMIRCQDGKYDVGGGEKFNSLTDLVEHYKKNPMVEVSGTVVYLKHPFNATRITASGISDRIKQLQAEKDTQVSANNSNSKGGFWDEFEQLQQQEERHLYSRKEGQRPENKSKNRYKNILPFDHTRVLLHDAEQGIVGSDYVNANYITSEEDSLEPKKTYIATQGCLPGTVVDFWRMVWQENSRVIVVTTKEVERGKNKVVKYWPDEHTENKEREWQAHNATYKVKFLKETVEIDYILRELLLIREPNDGKVITLCVWFDCDIDIQKTILMVRSQRSGMVQTEAQYKFVYMAVQRYIDTEKQRLAAGQQSQNAGREYTNIKYATDSARQRNAPTSALPPVFSHTRPVKTAAVPPTPEDPAMVYQNLS</sequence>
<protein>
    <recommendedName>
        <fullName evidence="2">protein-tyrosine-phosphatase</fullName>
        <ecNumber evidence="2">3.1.3.48</ecNumber>
    </recommendedName>
</protein>